<reference evidence="3 4" key="1">
    <citation type="journal article" date="2013" name="Curr. Biol.">
        <title>The Genome of the Foraminiferan Reticulomyxa filosa.</title>
        <authorList>
            <person name="Glockner G."/>
            <person name="Hulsmann N."/>
            <person name="Schleicher M."/>
            <person name="Noegel A.A."/>
            <person name="Eichinger L."/>
            <person name="Gallinger C."/>
            <person name="Pawlowski J."/>
            <person name="Sierra R."/>
            <person name="Euteneuer U."/>
            <person name="Pillet L."/>
            <person name="Moustafa A."/>
            <person name="Platzer M."/>
            <person name="Groth M."/>
            <person name="Szafranski K."/>
            <person name="Schliwa M."/>
        </authorList>
    </citation>
    <scope>NUCLEOTIDE SEQUENCE [LARGE SCALE GENOMIC DNA]</scope>
</reference>
<keyword evidence="4" id="KW-1185">Reference proteome</keyword>
<dbReference type="GO" id="GO:0061578">
    <property type="term" value="F:K63-linked deubiquitinase activity"/>
    <property type="evidence" value="ECO:0007669"/>
    <property type="project" value="TreeGrafter"/>
</dbReference>
<dbReference type="Gene3D" id="3.40.140.10">
    <property type="entry name" value="Cytidine Deaminase, domain 2"/>
    <property type="match status" value="1"/>
</dbReference>
<dbReference type="Pfam" id="PF01398">
    <property type="entry name" value="JAB"/>
    <property type="match status" value="1"/>
</dbReference>
<evidence type="ECO:0000313" key="3">
    <source>
        <dbReference type="EMBL" id="ETO00590.1"/>
    </source>
</evidence>
<dbReference type="GO" id="GO:0070536">
    <property type="term" value="P:protein K63-linked deubiquitination"/>
    <property type="evidence" value="ECO:0007669"/>
    <property type="project" value="TreeGrafter"/>
</dbReference>
<proteinExistence type="predicted"/>
<feature type="compositionally biased region" description="Polar residues" evidence="1">
    <location>
        <begin position="11"/>
        <end position="22"/>
    </location>
</feature>
<name>X6LIQ5_RETFI</name>
<feature type="region of interest" description="Disordered" evidence="1">
    <location>
        <begin position="1"/>
        <end position="97"/>
    </location>
</feature>
<feature type="domain" description="MPN" evidence="2">
    <location>
        <begin position="112"/>
        <end position="249"/>
    </location>
</feature>
<dbReference type="PANTHER" id="PTHR12947">
    <property type="entry name" value="AMSH-LIKE PROTEASE"/>
    <property type="match status" value="1"/>
</dbReference>
<dbReference type="InterPro" id="IPR037518">
    <property type="entry name" value="MPN"/>
</dbReference>
<protein>
    <recommendedName>
        <fullName evidence="2">MPN domain-containing protein</fullName>
    </recommendedName>
</protein>
<feature type="compositionally biased region" description="Low complexity" evidence="1">
    <location>
        <begin position="36"/>
        <end position="91"/>
    </location>
</feature>
<feature type="non-terminal residue" evidence="3">
    <location>
        <position position="1"/>
    </location>
</feature>
<dbReference type="SUPFAM" id="SSF102712">
    <property type="entry name" value="JAB1/MPN domain"/>
    <property type="match status" value="1"/>
</dbReference>
<dbReference type="InterPro" id="IPR000555">
    <property type="entry name" value="JAMM/MPN+_dom"/>
</dbReference>
<sequence length="282" mass="31631">EKEKEKENENTMEMSHNMSSKSGLPANERWGNLLIPTSTLNTTKKPTTRQVTRPTSTPTSTSRPTSTPTSTSTSTSTSTPMSTSTSMPMSTGKQTGLDTMFNSWKQNESNKIEMPSNLISEFIKRAERNTRSDVETCGILTGRLDPRSGNYKITHVILPKQNGTSNTVHTVNEEELIDIQEKLEIITVGWIHTHPSQTCFLSSIDLHCQLSYQIMFPEAIAIVHAPRDKTLTFSLTKMGLDVLSKCEHQGFHRHSVDGLYETAKHVVVSNKYKVEFIDLRNK</sequence>
<dbReference type="SMART" id="SM00232">
    <property type="entry name" value="JAB_MPN"/>
    <property type="match status" value="1"/>
</dbReference>
<comment type="caution">
    <text evidence="3">The sequence shown here is derived from an EMBL/GenBank/DDBJ whole genome shotgun (WGS) entry which is preliminary data.</text>
</comment>
<dbReference type="AlphaFoldDB" id="X6LIQ5"/>
<dbReference type="GO" id="GO:0008237">
    <property type="term" value="F:metallopeptidase activity"/>
    <property type="evidence" value="ECO:0007669"/>
    <property type="project" value="InterPro"/>
</dbReference>
<organism evidence="3 4">
    <name type="scientific">Reticulomyxa filosa</name>
    <dbReference type="NCBI Taxonomy" id="46433"/>
    <lineage>
        <taxon>Eukaryota</taxon>
        <taxon>Sar</taxon>
        <taxon>Rhizaria</taxon>
        <taxon>Retaria</taxon>
        <taxon>Foraminifera</taxon>
        <taxon>Monothalamids</taxon>
        <taxon>Reticulomyxidae</taxon>
        <taxon>Reticulomyxa</taxon>
    </lineage>
</organism>
<evidence type="ECO:0000313" key="4">
    <source>
        <dbReference type="Proteomes" id="UP000023152"/>
    </source>
</evidence>
<dbReference type="GO" id="GO:0005768">
    <property type="term" value="C:endosome"/>
    <property type="evidence" value="ECO:0007669"/>
    <property type="project" value="TreeGrafter"/>
</dbReference>
<evidence type="ECO:0000256" key="1">
    <source>
        <dbReference type="SAM" id="MobiDB-lite"/>
    </source>
</evidence>
<dbReference type="PANTHER" id="PTHR12947:SF13">
    <property type="entry name" value="FI19924P1"/>
    <property type="match status" value="1"/>
</dbReference>
<dbReference type="OrthoDB" id="3640at2759"/>
<dbReference type="EMBL" id="ASPP01040609">
    <property type="protein sequence ID" value="ETO00590.1"/>
    <property type="molecule type" value="Genomic_DNA"/>
</dbReference>
<dbReference type="Proteomes" id="UP000023152">
    <property type="component" value="Unassembled WGS sequence"/>
</dbReference>
<dbReference type="GO" id="GO:0016020">
    <property type="term" value="C:membrane"/>
    <property type="evidence" value="ECO:0007669"/>
    <property type="project" value="TreeGrafter"/>
</dbReference>
<accession>X6LIQ5</accession>
<dbReference type="PROSITE" id="PS50249">
    <property type="entry name" value="MPN"/>
    <property type="match status" value="1"/>
</dbReference>
<gene>
    <name evidence="3" type="ORF">RFI_36850</name>
</gene>
<evidence type="ECO:0000259" key="2">
    <source>
        <dbReference type="PROSITE" id="PS50249"/>
    </source>
</evidence>